<evidence type="ECO:0000259" key="1">
    <source>
        <dbReference type="Pfam" id="PF02627"/>
    </source>
</evidence>
<dbReference type="Pfam" id="PF02627">
    <property type="entry name" value="CMD"/>
    <property type="match status" value="1"/>
</dbReference>
<proteinExistence type="predicted"/>
<dbReference type="InterPro" id="IPR052512">
    <property type="entry name" value="4CMD/NDH-1_regulator"/>
</dbReference>
<sequence length="142" mass="15096">MTHATLNRQPQPQTTDDSRFVRGLAQLNQIDGDAGEAVVARVGAIAPDFARYLVEFGFGDIYSRPGLGLREREIAVVAALAALGNAAPQLKVHLNAALNVGVTRDEILEVLMMMSLYAGFPAALNGLFAAQEVFDARDAAGN</sequence>
<feature type="domain" description="Carboxymuconolactone decarboxylase-like" evidence="1">
    <location>
        <begin position="47"/>
        <end position="132"/>
    </location>
</feature>
<dbReference type="PANTHER" id="PTHR33570:SF10">
    <property type="entry name" value="GAMMA-CARBOXYMUCONOLACTONE DECARBOXYLASE"/>
    <property type="match status" value="1"/>
</dbReference>
<dbReference type="InterPro" id="IPR029032">
    <property type="entry name" value="AhpD-like"/>
</dbReference>
<dbReference type="EMBL" id="BMLX01000002">
    <property type="protein sequence ID" value="GGP20545.1"/>
    <property type="molecule type" value="Genomic_DNA"/>
</dbReference>
<protein>
    <submittedName>
        <fullName evidence="2">4-carboxymuconolactone decarboxylase</fullName>
    </submittedName>
</protein>
<evidence type="ECO:0000313" key="2">
    <source>
        <dbReference type="EMBL" id="GGP20545.1"/>
    </source>
</evidence>
<name>A0ABQ2P7V0_9NEIS</name>
<organism evidence="2 3">
    <name type="scientific">Silvimonas iriomotensis</name>
    <dbReference type="NCBI Taxonomy" id="449662"/>
    <lineage>
        <taxon>Bacteria</taxon>
        <taxon>Pseudomonadati</taxon>
        <taxon>Pseudomonadota</taxon>
        <taxon>Betaproteobacteria</taxon>
        <taxon>Neisseriales</taxon>
        <taxon>Chitinibacteraceae</taxon>
        <taxon>Silvimonas</taxon>
    </lineage>
</organism>
<evidence type="ECO:0000313" key="3">
    <source>
        <dbReference type="Proteomes" id="UP000637267"/>
    </source>
</evidence>
<dbReference type="RefSeq" id="WP_188703731.1">
    <property type="nucleotide sequence ID" value="NZ_BMLX01000002.1"/>
</dbReference>
<reference evidence="3" key="1">
    <citation type="journal article" date="2019" name="Int. J. Syst. Evol. Microbiol.">
        <title>The Global Catalogue of Microorganisms (GCM) 10K type strain sequencing project: providing services to taxonomists for standard genome sequencing and annotation.</title>
        <authorList>
            <consortium name="The Broad Institute Genomics Platform"/>
            <consortium name="The Broad Institute Genome Sequencing Center for Infectious Disease"/>
            <person name="Wu L."/>
            <person name="Ma J."/>
        </authorList>
    </citation>
    <scope>NUCLEOTIDE SEQUENCE [LARGE SCALE GENOMIC DNA]</scope>
    <source>
        <strain evidence="3">CGMCC 1.8859</strain>
    </source>
</reference>
<dbReference type="Gene3D" id="1.20.1290.10">
    <property type="entry name" value="AhpD-like"/>
    <property type="match status" value="1"/>
</dbReference>
<keyword evidence="3" id="KW-1185">Reference proteome</keyword>
<gene>
    <name evidence="2" type="ORF">GCM10010970_15740</name>
</gene>
<dbReference type="InterPro" id="IPR003779">
    <property type="entry name" value="CMD-like"/>
</dbReference>
<dbReference type="Proteomes" id="UP000637267">
    <property type="component" value="Unassembled WGS sequence"/>
</dbReference>
<dbReference type="SUPFAM" id="SSF69118">
    <property type="entry name" value="AhpD-like"/>
    <property type="match status" value="1"/>
</dbReference>
<accession>A0ABQ2P7V0</accession>
<comment type="caution">
    <text evidence="2">The sequence shown here is derived from an EMBL/GenBank/DDBJ whole genome shotgun (WGS) entry which is preliminary data.</text>
</comment>
<dbReference type="PANTHER" id="PTHR33570">
    <property type="entry name" value="4-CARBOXYMUCONOLACTONE DECARBOXYLASE FAMILY PROTEIN"/>
    <property type="match status" value="1"/>
</dbReference>